<reference evidence="1" key="2">
    <citation type="submission" date="2020-11" db="EMBL/GenBank/DDBJ databases">
        <authorList>
            <person name="McCartney M.A."/>
            <person name="Auch B."/>
            <person name="Kono T."/>
            <person name="Mallez S."/>
            <person name="Becker A."/>
            <person name="Gohl D.M."/>
            <person name="Silverstein K.A.T."/>
            <person name="Koren S."/>
            <person name="Bechman K.B."/>
            <person name="Herman A."/>
            <person name="Abrahante J.E."/>
            <person name="Garbe J."/>
        </authorList>
    </citation>
    <scope>NUCLEOTIDE SEQUENCE</scope>
    <source>
        <strain evidence="1">Duluth1</strain>
        <tissue evidence="1">Whole animal</tissue>
    </source>
</reference>
<dbReference type="EMBL" id="JAIWYP010000097">
    <property type="protein sequence ID" value="KAH3689751.1"/>
    <property type="molecule type" value="Genomic_DNA"/>
</dbReference>
<name>A0A9D3XYN5_DREPO</name>
<evidence type="ECO:0000313" key="1">
    <source>
        <dbReference type="EMBL" id="KAH3689751.1"/>
    </source>
</evidence>
<protein>
    <submittedName>
        <fullName evidence="1">Uncharacterized protein</fullName>
    </submittedName>
</protein>
<comment type="caution">
    <text evidence="1">The sequence shown here is derived from an EMBL/GenBank/DDBJ whole genome shotgun (WGS) entry which is preliminary data.</text>
</comment>
<dbReference type="AlphaFoldDB" id="A0A9D3XYN5"/>
<proteinExistence type="predicted"/>
<dbReference type="Proteomes" id="UP000828390">
    <property type="component" value="Unassembled WGS sequence"/>
</dbReference>
<gene>
    <name evidence="1" type="ORF">DPMN_194640</name>
</gene>
<feature type="non-terminal residue" evidence="1">
    <location>
        <position position="1"/>
    </location>
</feature>
<reference evidence="1" key="1">
    <citation type="journal article" date="2019" name="bioRxiv">
        <title>The Genome of the Zebra Mussel, Dreissena polymorpha: A Resource for Invasive Species Research.</title>
        <authorList>
            <person name="McCartney M.A."/>
            <person name="Auch B."/>
            <person name="Kono T."/>
            <person name="Mallez S."/>
            <person name="Zhang Y."/>
            <person name="Obille A."/>
            <person name="Becker A."/>
            <person name="Abrahante J.E."/>
            <person name="Garbe J."/>
            <person name="Badalamenti J.P."/>
            <person name="Herman A."/>
            <person name="Mangelson H."/>
            <person name="Liachko I."/>
            <person name="Sullivan S."/>
            <person name="Sone E.D."/>
            <person name="Koren S."/>
            <person name="Silverstein K.A.T."/>
            <person name="Beckman K.B."/>
            <person name="Gohl D.M."/>
        </authorList>
    </citation>
    <scope>NUCLEOTIDE SEQUENCE</scope>
    <source>
        <strain evidence="1">Duluth1</strain>
        <tissue evidence="1">Whole animal</tissue>
    </source>
</reference>
<accession>A0A9D3XYN5</accession>
<evidence type="ECO:0000313" key="2">
    <source>
        <dbReference type="Proteomes" id="UP000828390"/>
    </source>
</evidence>
<sequence length="50" mass="5892">IDIGKWSEYRQIWRTTSRRLSDEKSLPHQSLPLNYVTMRGASVRQRDTAS</sequence>
<organism evidence="1 2">
    <name type="scientific">Dreissena polymorpha</name>
    <name type="common">Zebra mussel</name>
    <name type="synonym">Mytilus polymorpha</name>
    <dbReference type="NCBI Taxonomy" id="45954"/>
    <lineage>
        <taxon>Eukaryota</taxon>
        <taxon>Metazoa</taxon>
        <taxon>Spiralia</taxon>
        <taxon>Lophotrochozoa</taxon>
        <taxon>Mollusca</taxon>
        <taxon>Bivalvia</taxon>
        <taxon>Autobranchia</taxon>
        <taxon>Heteroconchia</taxon>
        <taxon>Euheterodonta</taxon>
        <taxon>Imparidentia</taxon>
        <taxon>Neoheterodontei</taxon>
        <taxon>Myida</taxon>
        <taxon>Dreissenoidea</taxon>
        <taxon>Dreissenidae</taxon>
        <taxon>Dreissena</taxon>
    </lineage>
</organism>
<keyword evidence="2" id="KW-1185">Reference proteome</keyword>